<reference evidence="1 2" key="1">
    <citation type="journal article" date="2015" name="PLoS Negl. Trop. Dis.">
        <title>Distribution of Plasmids in Distinct Leptospira Pathogenic Species.</title>
        <authorList>
            <person name="Wang Y."/>
            <person name="Zhuang X."/>
            <person name="Zhong Y."/>
            <person name="Zhang C."/>
            <person name="Zhang Y."/>
            <person name="Zeng L."/>
            <person name="Zhu Y."/>
            <person name="He P."/>
            <person name="Dong K."/>
            <person name="Pal U."/>
            <person name="Guo X."/>
            <person name="Qin J."/>
        </authorList>
    </citation>
    <scope>NUCLEOTIDE SEQUENCE [LARGE SCALE GENOMIC DNA]</scope>
    <source>
        <strain evidence="1 2">56604</strain>
    </source>
</reference>
<dbReference type="Proteomes" id="UP000058857">
    <property type="component" value="Chromosome 1"/>
</dbReference>
<gene>
    <name evidence="1" type="ORF">LBBP_02173</name>
</gene>
<evidence type="ECO:0000313" key="2">
    <source>
        <dbReference type="Proteomes" id="UP000058857"/>
    </source>
</evidence>
<accession>A0A0E3BJQ9</accession>
<dbReference type="PATRIC" id="fig|280505.15.peg.2125"/>
<organism evidence="1">
    <name type="scientific">Leptospira borgpetersenii serovar Ballum</name>
    <dbReference type="NCBI Taxonomy" id="280505"/>
    <lineage>
        <taxon>Bacteria</taxon>
        <taxon>Pseudomonadati</taxon>
        <taxon>Spirochaetota</taxon>
        <taxon>Spirochaetia</taxon>
        <taxon>Leptospirales</taxon>
        <taxon>Leptospiraceae</taxon>
        <taxon>Leptospira</taxon>
    </lineage>
</organism>
<proteinExistence type="predicted"/>
<sequence>MSWFHNQRFVLGTIPKQYKQTPILLRLQISSSIDRSLGYFRSCWFHGHRYPNYSSNPSFYF</sequence>
<dbReference type="EMBL" id="CP012029">
    <property type="protein sequence ID" value="ALO26433.1"/>
    <property type="molecule type" value="Genomic_DNA"/>
</dbReference>
<evidence type="ECO:0000313" key="1">
    <source>
        <dbReference type="EMBL" id="ALO26433.1"/>
    </source>
</evidence>
<protein>
    <submittedName>
        <fullName evidence="1">Uncharacterized protein</fullName>
    </submittedName>
</protein>
<name>A0A0E3BJQ9_LEPBO</name>
<dbReference type="AlphaFoldDB" id="A0A0E3BJQ9"/>